<organism evidence="1 2">
    <name type="scientific">Pelotalea chapellei</name>
    <dbReference type="NCBI Taxonomy" id="44671"/>
    <lineage>
        <taxon>Bacteria</taxon>
        <taxon>Pseudomonadati</taxon>
        <taxon>Thermodesulfobacteriota</taxon>
        <taxon>Desulfuromonadia</taxon>
        <taxon>Geobacterales</taxon>
        <taxon>Geobacteraceae</taxon>
        <taxon>Pelotalea</taxon>
    </lineage>
</organism>
<dbReference type="EMBL" id="JAHDYS010000022">
    <property type="protein sequence ID" value="MBT1073438.1"/>
    <property type="molecule type" value="Genomic_DNA"/>
</dbReference>
<sequence length="116" mass="14000">MLKDMKTHCHLKPGQKGTRRLLEQYGKSLVCVRYRYDESRGIRLKTVEIIVEEKPWKQPRFKDGDIAPVLVGYDEIDLREQLRKLRARWSPEEKLWFIPYRLMRGTELENRIPEKC</sequence>
<comment type="caution">
    <text evidence="1">The sequence shown here is derived from an EMBL/GenBank/DDBJ whole genome shotgun (WGS) entry which is preliminary data.</text>
</comment>
<evidence type="ECO:0000313" key="1">
    <source>
        <dbReference type="EMBL" id="MBT1073438.1"/>
    </source>
</evidence>
<protein>
    <submittedName>
        <fullName evidence="1">Uncharacterized protein</fullName>
    </submittedName>
</protein>
<name>A0ABS5UCR6_9BACT</name>
<dbReference type="RefSeq" id="WP_214301486.1">
    <property type="nucleotide sequence ID" value="NZ_JAHDYS010000022.1"/>
</dbReference>
<accession>A0ABS5UCR6</accession>
<proteinExistence type="predicted"/>
<dbReference type="Proteomes" id="UP000784128">
    <property type="component" value="Unassembled WGS sequence"/>
</dbReference>
<evidence type="ECO:0000313" key="2">
    <source>
        <dbReference type="Proteomes" id="UP000784128"/>
    </source>
</evidence>
<gene>
    <name evidence="1" type="ORF">KJB30_16735</name>
</gene>
<reference evidence="1 2" key="1">
    <citation type="submission" date="2021-05" db="EMBL/GenBank/DDBJ databases">
        <title>The draft genome of Geobacter chapellei DSM 13688.</title>
        <authorList>
            <person name="Xu Z."/>
            <person name="Masuda Y."/>
            <person name="Itoh H."/>
            <person name="Senoo K."/>
        </authorList>
    </citation>
    <scope>NUCLEOTIDE SEQUENCE [LARGE SCALE GENOMIC DNA]</scope>
    <source>
        <strain evidence="1 2">DSM 13688</strain>
    </source>
</reference>
<keyword evidence="2" id="KW-1185">Reference proteome</keyword>